<dbReference type="GO" id="GO:0006355">
    <property type="term" value="P:regulation of DNA-templated transcription"/>
    <property type="evidence" value="ECO:0007669"/>
    <property type="project" value="InterPro"/>
</dbReference>
<comment type="caution">
    <text evidence="13">The sequence shown here is derived from an EMBL/GenBank/DDBJ whole genome shotgun (WGS) entry which is preliminary data.</text>
</comment>
<keyword evidence="7" id="KW-0805">Transcription regulation</keyword>
<evidence type="ECO:0000256" key="9">
    <source>
        <dbReference type="ARBA" id="ARBA00023242"/>
    </source>
</evidence>
<dbReference type="GO" id="GO:0005634">
    <property type="term" value="C:nucleus"/>
    <property type="evidence" value="ECO:0007669"/>
    <property type="project" value="UniProtKB-SubCell"/>
</dbReference>
<evidence type="ECO:0000259" key="12">
    <source>
        <dbReference type="PROSITE" id="PS50827"/>
    </source>
</evidence>
<evidence type="ECO:0000256" key="6">
    <source>
        <dbReference type="ARBA" id="ARBA00022843"/>
    </source>
</evidence>
<feature type="compositionally biased region" description="Low complexity" evidence="11">
    <location>
        <begin position="1"/>
        <end position="13"/>
    </location>
</feature>
<evidence type="ECO:0000256" key="5">
    <source>
        <dbReference type="ARBA" id="ARBA00022553"/>
    </source>
</evidence>
<evidence type="ECO:0000313" key="13">
    <source>
        <dbReference type="EMBL" id="KAJ8442520.1"/>
    </source>
</evidence>
<sequence length="593" mass="65420">MAVPSSPAASTDDSASEKKKTSSDEQMEPPIDGSEIRKAEDSNSKHSDSELTKSGGGGGRKGRGRIGDPQNGKACHQCRQKIMSFAAGCKNMKKDKQCPMKFCHKCLRNRYGEIAEEKEALDDWKCPKCRGICNCSQCMKRRGLKPTGILVHAAKATGFSSVSELLDAKGPEACQQLIVKNKTASSAEGPVSSNRQGKENLLDGTCDMSFSQPPASSSDESSANKANQERLTENAQVVPDDVVRSPMQPANSQEATEKRERMDGDECVDLEGITKKIQKKKAKIKPHKQDASMNDHVVDIVLPPGTLLTSVCGIDLLPEDVGCALHFMEFCATFGEVLDMRNGQPESVLQDIISERGRRKRKYSSAIQFLIQLLSFILKGEEESLSLSLDGDKDSWIYSLKKCISESNCVLEDIPKDCFDQGCDGYEMLLMVKLQDEAAKEVIAPNGGDLETNNSEYDSIVSEIKAEAEQAREEKLKAMDLLPKKRRSDALRTEPIFLDNKGCVYWRLNCFSDSDLLLQGQLYCNGFEFLSSSFVAAFACAMHASTSVPFQCQADAFYADIGDPPYQPVSNEKWFSYDAEEKKVVENRISSLR</sequence>
<keyword evidence="8" id="KW-0804">Transcription</keyword>
<dbReference type="AlphaFoldDB" id="A0A9Q1KFD5"/>
<reference evidence="13" key="1">
    <citation type="submission" date="2022-04" db="EMBL/GenBank/DDBJ databases">
        <title>Carnegiea gigantea Genome sequencing and assembly v2.</title>
        <authorList>
            <person name="Copetti D."/>
            <person name="Sanderson M.J."/>
            <person name="Burquez A."/>
            <person name="Wojciechowski M.F."/>
        </authorList>
    </citation>
    <scope>NUCLEOTIDE SEQUENCE</scope>
    <source>
        <strain evidence="13">SGP5-SGP5p</strain>
        <tissue evidence="13">Aerial part</tissue>
    </source>
</reference>
<dbReference type="Pfam" id="PF10497">
    <property type="entry name" value="zf-4CXXC_R1"/>
    <property type="match status" value="1"/>
</dbReference>
<dbReference type="InterPro" id="IPR018501">
    <property type="entry name" value="DDT_dom"/>
</dbReference>
<dbReference type="OrthoDB" id="298344at2759"/>
<feature type="compositionally biased region" description="Polar residues" evidence="11">
    <location>
        <begin position="185"/>
        <end position="195"/>
    </location>
</feature>
<evidence type="ECO:0000256" key="11">
    <source>
        <dbReference type="SAM" id="MobiDB-lite"/>
    </source>
</evidence>
<evidence type="ECO:0000256" key="2">
    <source>
        <dbReference type="ARBA" id="ARBA00004496"/>
    </source>
</evidence>
<feature type="domain" description="DDT" evidence="12">
    <location>
        <begin position="318"/>
        <end position="383"/>
    </location>
</feature>
<dbReference type="PANTHER" id="PTHR31169:SF8">
    <property type="entry name" value="ZINC-FINGER DOMAIN OF MONOAMINE-OXIDASE A REPRESSOR R1 PROTEIN"/>
    <property type="match status" value="1"/>
</dbReference>
<dbReference type="EMBL" id="JAKOGI010000140">
    <property type="protein sequence ID" value="KAJ8442520.1"/>
    <property type="molecule type" value="Genomic_DNA"/>
</dbReference>
<name>A0A9Q1KFD5_9CARY</name>
<dbReference type="GO" id="GO:0005737">
    <property type="term" value="C:cytoplasm"/>
    <property type="evidence" value="ECO:0007669"/>
    <property type="project" value="UniProtKB-SubCell"/>
</dbReference>
<dbReference type="PROSITE" id="PS50827">
    <property type="entry name" value="DDT"/>
    <property type="match status" value="1"/>
</dbReference>
<evidence type="ECO:0000256" key="10">
    <source>
        <dbReference type="SAM" id="Coils"/>
    </source>
</evidence>
<keyword evidence="9" id="KW-0539">Nucleus</keyword>
<evidence type="ECO:0000313" key="14">
    <source>
        <dbReference type="Proteomes" id="UP001153076"/>
    </source>
</evidence>
<feature type="region of interest" description="Disordered" evidence="11">
    <location>
        <begin position="185"/>
        <end position="263"/>
    </location>
</feature>
<keyword evidence="4" id="KW-1017">Isopeptide bond</keyword>
<dbReference type="InterPro" id="IPR040221">
    <property type="entry name" value="CDCA7/CDA7L"/>
</dbReference>
<keyword evidence="10" id="KW-0175">Coiled coil</keyword>
<keyword evidence="3" id="KW-0963">Cytoplasm</keyword>
<evidence type="ECO:0000256" key="1">
    <source>
        <dbReference type="ARBA" id="ARBA00004123"/>
    </source>
</evidence>
<evidence type="ECO:0000256" key="7">
    <source>
        <dbReference type="ARBA" id="ARBA00023015"/>
    </source>
</evidence>
<feature type="region of interest" description="Disordered" evidence="11">
    <location>
        <begin position="1"/>
        <end position="73"/>
    </location>
</feature>
<evidence type="ECO:0000256" key="3">
    <source>
        <dbReference type="ARBA" id="ARBA00022490"/>
    </source>
</evidence>
<dbReference type="SMART" id="SM00571">
    <property type="entry name" value="DDT"/>
    <property type="match status" value="1"/>
</dbReference>
<evidence type="ECO:0000256" key="8">
    <source>
        <dbReference type="ARBA" id="ARBA00023163"/>
    </source>
</evidence>
<dbReference type="InterPro" id="IPR018866">
    <property type="entry name" value="Znf-4CXXC_R1"/>
</dbReference>
<evidence type="ECO:0000256" key="4">
    <source>
        <dbReference type="ARBA" id="ARBA00022499"/>
    </source>
</evidence>
<accession>A0A9Q1KFD5</accession>
<gene>
    <name evidence="13" type="ORF">Cgig2_022403</name>
</gene>
<feature type="compositionally biased region" description="Low complexity" evidence="11">
    <location>
        <begin position="209"/>
        <end position="223"/>
    </location>
</feature>
<feature type="coiled-coil region" evidence="10">
    <location>
        <begin position="454"/>
        <end position="481"/>
    </location>
</feature>
<comment type="subcellular location">
    <subcellularLocation>
        <location evidence="2">Cytoplasm</location>
    </subcellularLocation>
    <subcellularLocation>
        <location evidence="1">Nucleus</location>
    </subcellularLocation>
</comment>
<feature type="compositionally biased region" description="Basic and acidic residues" evidence="11">
    <location>
        <begin position="34"/>
        <end position="51"/>
    </location>
</feature>
<keyword evidence="5" id="KW-0597">Phosphoprotein</keyword>
<keyword evidence="6" id="KW-0832">Ubl conjugation</keyword>
<organism evidence="13 14">
    <name type="scientific">Carnegiea gigantea</name>
    <dbReference type="NCBI Taxonomy" id="171969"/>
    <lineage>
        <taxon>Eukaryota</taxon>
        <taxon>Viridiplantae</taxon>
        <taxon>Streptophyta</taxon>
        <taxon>Embryophyta</taxon>
        <taxon>Tracheophyta</taxon>
        <taxon>Spermatophyta</taxon>
        <taxon>Magnoliopsida</taxon>
        <taxon>eudicotyledons</taxon>
        <taxon>Gunneridae</taxon>
        <taxon>Pentapetalae</taxon>
        <taxon>Caryophyllales</taxon>
        <taxon>Cactineae</taxon>
        <taxon>Cactaceae</taxon>
        <taxon>Cactoideae</taxon>
        <taxon>Echinocereeae</taxon>
        <taxon>Carnegiea</taxon>
    </lineage>
</organism>
<protein>
    <recommendedName>
        <fullName evidence="12">DDT domain-containing protein</fullName>
    </recommendedName>
</protein>
<keyword evidence="14" id="KW-1185">Reference proteome</keyword>
<proteinExistence type="predicted"/>
<dbReference type="PANTHER" id="PTHR31169">
    <property type="entry name" value="OS05G0300700 PROTEIN"/>
    <property type="match status" value="1"/>
</dbReference>
<dbReference type="Proteomes" id="UP001153076">
    <property type="component" value="Unassembled WGS sequence"/>
</dbReference>